<dbReference type="PANTHER" id="PTHR22748">
    <property type="entry name" value="AP ENDONUCLEASE"/>
    <property type="match status" value="1"/>
</dbReference>
<dbReference type="NCBIfam" id="TIGR00633">
    <property type="entry name" value="xth"/>
    <property type="match status" value="1"/>
</dbReference>
<feature type="binding site" evidence="7">
    <location>
        <position position="241"/>
    </location>
    <ligand>
        <name>Mg(2+)</name>
        <dbReference type="ChEBI" id="CHEBI:18420"/>
        <label>1</label>
    </ligand>
</feature>
<dbReference type="InterPro" id="IPR020847">
    <property type="entry name" value="AP_endonuclease_F1_BS"/>
</dbReference>
<feature type="site" description="Important for catalytic activity" evidence="8">
    <location>
        <position position="216"/>
    </location>
</feature>
<accession>A0A9D2FI77</accession>
<feature type="active site" description="Proton acceptor" evidence="6">
    <location>
        <position position="242"/>
    </location>
</feature>
<dbReference type="Gene3D" id="3.60.10.10">
    <property type="entry name" value="Endonuclease/exonuclease/phosphatase"/>
    <property type="match status" value="1"/>
</dbReference>
<keyword evidence="7" id="KW-0464">Manganese</keyword>
<dbReference type="PROSITE" id="PS51435">
    <property type="entry name" value="AP_NUCLEASE_F1_4"/>
    <property type="match status" value="1"/>
</dbReference>
<feature type="binding site" evidence="7">
    <location>
        <position position="242"/>
    </location>
    <ligand>
        <name>Mg(2+)</name>
        <dbReference type="ChEBI" id="CHEBI:18420"/>
        <label>1</label>
    </ligand>
</feature>
<dbReference type="EC" id="3.1.11.2" evidence="10"/>
<comment type="cofactor">
    <cofactor evidence="1">
        <name>Mn(2+)</name>
        <dbReference type="ChEBI" id="CHEBI:29035"/>
    </cofactor>
</comment>
<feature type="binding site" evidence="7">
    <location>
        <position position="7"/>
    </location>
    <ligand>
        <name>Mg(2+)</name>
        <dbReference type="ChEBI" id="CHEBI:18420"/>
        <label>1</label>
    </ligand>
</feature>
<reference evidence="10" key="1">
    <citation type="journal article" date="2021" name="PeerJ">
        <title>Extensive microbial diversity within the chicken gut microbiome revealed by metagenomics and culture.</title>
        <authorList>
            <person name="Gilroy R."/>
            <person name="Ravi A."/>
            <person name="Getino M."/>
            <person name="Pursley I."/>
            <person name="Horton D.L."/>
            <person name="Alikhan N.F."/>
            <person name="Baker D."/>
            <person name="Gharbi K."/>
            <person name="Hall N."/>
            <person name="Watson M."/>
            <person name="Adriaenssens E.M."/>
            <person name="Foster-Nyarko E."/>
            <person name="Jarju S."/>
            <person name="Secka A."/>
            <person name="Antonio M."/>
            <person name="Oren A."/>
            <person name="Chaudhuri R.R."/>
            <person name="La Ragione R."/>
            <person name="Hildebrand F."/>
            <person name="Pallen M.J."/>
        </authorList>
    </citation>
    <scope>NUCLEOTIDE SEQUENCE</scope>
    <source>
        <strain evidence="10">CHK188-11489</strain>
    </source>
</reference>
<comment type="caution">
    <text evidence="10">The sequence shown here is derived from an EMBL/GenBank/DDBJ whole genome shotgun (WGS) entry which is preliminary data.</text>
</comment>
<proteinExistence type="inferred from homology"/>
<dbReference type="EMBL" id="DXBF01000025">
    <property type="protein sequence ID" value="HIZ61729.1"/>
    <property type="molecule type" value="Genomic_DNA"/>
</dbReference>
<reference evidence="10" key="2">
    <citation type="submission" date="2021-04" db="EMBL/GenBank/DDBJ databases">
        <authorList>
            <person name="Gilroy R."/>
        </authorList>
    </citation>
    <scope>NUCLEOTIDE SEQUENCE</scope>
    <source>
        <strain evidence="10">CHK188-11489</strain>
    </source>
</reference>
<comment type="similarity">
    <text evidence="2">Belongs to the DNA repair enzymes AP/ExoA family.</text>
</comment>
<dbReference type="AlphaFoldDB" id="A0A9D2FI77"/>
<dbReference type="PROSITE" id="PS00726">
    <property type="entry name" value="AP_NUCLEASE_F1_1"/>
    <property type="match status" value="1"/>
</dbReference>
<feature type="binding site" evidence="7">
    <location>
        <position position="35"/>
    </location>
    <ligand>
        <name>Mg(2+)</name>
        <dbReference type="ChEBI" id="CHEBI:18420"/>
        <label>1</label>
    </ligand>
</feature>
<protein>
    <submittedName>
        <fullName evidence="10">Exodeoxyribonuclease III</fullName>
        <ecNumber evidence="10">3.1.11.2</ecNumber>
    </submittedName>
</protein>
<dbReference type="GO" id="GO:0003677">
    <property type="term" value="F:DNA binding"/>
    <property type="evidence" value="ECO:0007669"/>
    <property type="project" value="InterPro"/>
</dbReference>
<feature type="active site" description="Proton donor/acceptor" evidence="6">
    <location>
        <position position="144"/>
    </location>
</feature>
<evidence type="ECO:0000256" key="7">
    <source>
        <dbReference type="PIRSR" id="PIRSR604808-2"/>
    </source>
</evidence>
<evidence type="ECO:0000259" key="9">
    <source>
        <dbReference type="Pfam" id="PF03372"/>
    </source>
</evidence>
<dbReference type="InterPro" id="IPR020848">
    <property type="entry name" value="AP_endonuclease_F1_CS"/>
</dbReference>
<gene>
    <name evidence="10" type="primary">xth</name>
    <name evidence="10" type="ORF">H9724_03035</name>
</gene>
<evidence type="ECO:0000256" key="6">
    <source>
        <dbReference type="PIRSR" id="PIRSR604808-1"/>
    </source>
</evidence>
<feature type="site" description="Interaction with DNA substrate" evidence="8">
    <location>
        <position position="242"/>
    </location>
</feature>
<feature type="site" description="Transition state stabilizer" evidence="8">
    <location>
        <position position="146"/>
    </location>
</feature>
<dbReference type="InterPro" id="IPR036691">
    <property type="entry name" value="Endo/exonu/phosph_ase_sf"/>
</dbReference>
<dbReference type="CDD" id="cd09087">
    <property type="entry name" value="Ape1-like_AP-endo"/>
    <property type="match status" value="1"/>
</dbReference>
<evidence type="ECO:0000256" key="1">
    <source>
        <dbReference type="ARBA" id="ARBA00001936"/>
    </source>
</evidence>
<dbReference type="PANTHER" id="PTHR22748:SF6">
    <property type="entry name" value="DNA-(APURINIC OR APYRIMIDINIC SITE) ENDONUCLEASE"/>
    <property type="match status" value="1"/>
</dbReference>
<comment type="cofactor">
    <cofactor evidence="7">
        <name>Mg(2+)</name>
        <dbReference type="ChEBI" id="CHEBI:18420"/>
    </cofactor>
    <cofactor evidence="7">
        <name>Mn(2+)</name>
        <dbReference type="ChEBI" id="CHEBI:29035"/>
    </cofactor>
    <text evidence="7">Probably binds two magnesium or manganese ions per subunit.</text>
</comment>
<evidence type="ECO:0000256" key="3">
    <source>
        <dbReference type="ARBA" id="ARBA00022723"/>
    </source>
</evidence>
<dbReference type="Pfam" id="PF03372">
    <property type="entry name" value="Exo_endo_phos"/>
    <property type="match status" value="1"/>
</dbReference>
<dbReference type="InterPro" id="IPR005135">
    <property type="entry name" value="Endo/exonuclease/phosphatase"/>
</dbReference>
<dbReference type="GO" id="GO:0046872">
    <property type="term" value="F:metal ion binding"/>
    <property type="evidence" value="ECO:0007669"/>
    <property type="project" value="UniProtKB-KW"/>
</dbReference>
<dbReference type="PROSITE" id="PS00728">
    <property type="entry name" value="AP_NUCLEASE_F1_3"/>
    <property type="match status" value="1"/>
</dbReference>
<dbReference type="GO" id="GO:0006284">
    <property type="term" value="P:base-excision repair"/>
    <property type="evidence" value="ECO:0007669"/>
    <property type="project" value="TreeGrafter"/>
</dbReference>
<sequence length="260" mass="29431">MKFVSWNVNGLRACLKKGFAEVFAALDADFFCIQETKMQPGQADFAPEGYTEYIYSADKKGYSGTAVWAKTPALSVRYGLEQDLHNHEGRAITLEYPDFYLVNLYVPNSQNELARIDYRMQWEDDLRAYLQKLDAEKPVILCGDLNVAHEDIDLKNPGPNRGAAGFSDQERGKLDELLAAGFTDSFRHLHPDATGMYSWWSMRFRARERNAGWRIDYFLVSDRLAPRIREADICMDIMGSDHCPVTLTLNASKGATVAHG</sequence>
<organism evidence="10 11">
    <name type="scientific">Candidatus Gemmiger avistercoris</name>
    <dbReference type="NCBI Taxonomy" id="2838606"/>
    <lineage>
        <taxon>Bacteria</taxon>
        <taxon>Bacillati</taxon>
        <taxon>Bacillota</taxon>
        <taxon>Clostridia</taxon>
        <taxon>Eubacteriales</taxon>
        <taxon>Gemmiger</taxon>
    </lineage>
</organism>
<evidence type="ECO:0000256" key="4">
    <source>
        <dbReference type="ARBA" id="ARBA00022801"/>
    </source>
</evidence>
<dbReference type="GO" id="GO:0008311">
    <property type="term" value="F:double-stranded DNA 3'-5' DNA exonuclease activity"/>
    <property type="evidence" value="ECO:0007669"/>
    <property type="project" value="UniProtKB-EC"/>
</dbReference>
<keyword evidence="3 7" id="KW-0479">Metal-binding</keyword>
<dbReference type="PROSITE" id="PS00727">
    <property type="entry name" value="AP_NUCLEASE_F1_2"/>
    <property type="match status" value="1"/>
</dbReference>
<evidence type="ECO:0000256" key="8">
    <source>
        <dbReference type="PIRSR" id="PIRSR604808-3"/>
    </source>
</evidence>
<feature type="binding site" evidence="7">
    <location>
        <position position="144"/>
    </location>
    <ligand>
        <name>Mg(2+)</name>
        <dbReference type="ChEBI" id="CHEBI:18420"/>
        <label>1</label>
    </ligand>
</feature>
<feature type="domain" description="Endonuclease/exonuclease/phosphatase" evidence="9">
    <location>
        <begin position="4"/>
        <end position="242"/>
    </location>
</feature>
<dbReference type="InterPro" id="IPR004808">
    <property type="entry name" value="AP_endonuc_1"/>
</dbReference>
<dbReference type="GO" id="GO:0008081">
    <property type="term" value="F:phosphoric diester hydrolase activity"/>
    <property type="evidence" value="ECO:0007669"/>
    <property type="project" value="TreeGrafter"/>
</dbReference>
<name>A0A9D2FI77_9FIRM</name>
<feature type="binding site" evidence="7">
    <location>
        <position position="146"/>
    </location>
    <ligand>
        <name>Mg(2+)</name>
        <dbReference type="ChEBI" id="CHEBI:18420"/>
        <label>1</label>
    </ligand>
</feature>
<dbReference type="Proteomes" id="UP000824105">
    <property type="component" value="Unassembled WGS sequence"/>
</dbReference>
<keyword evidence="4 10" id="KW-0378">Hydrolase</keyword>
<evidence type="ECO:0000313" key="10">
    <source>
        <dbReference type="EMBL" id="HIZ61729.1"/>
    </source>
</evidence>
<evidence type="ECO:0000256" key="5">
    <source>
        <dbReference type="ARBA" id="ARBA00022842"/>
    </source>
</evidence>
<feature type="active site" evidence="6">
    <location>
        <position position="105"/>
    </location>
</feature>
<keyword evidence="5 7" id="KW-0460">Magnesium</keyword>
<dbReference type="GO" id="GO:0003906">
    <property type="term" value="F:DNA-(apurinic or apyrimidinic site) endonuclease activity"/>
    <property type="evidence" value="ECO:0007669"/>
    <property type="project" value="TreeGrafter"/>
</dbReference>
<dbReference type="SUPFAM" id="SSF56219">
    <property type="entry name" value="DNase I-like"/>
    <property type="match status" value="1"/>
</dbReference>
<evidence type="ECO:0000313" key="11">
    <source>
        <dbReference type="Proteomes" id="UP000824105"/>
    </source>
</evidence>
<evidence type="ECO:0000256" key="2">
    <source>
        <dbReference type="ARBA" id="ARBA00007092"/>
    </source>
</evidence>
<dbReference type="NCBIfam" id="TIGR00195">
    <property type="entry name" value="exoDNase_III"/>
    <property type="match status" value="1"/>
</dbReference>